<dbReference type="PANTHER" id="PTHR46481">
    <property type="entry name" value="ZINC FINGER BED DOMAIN-CONTAINING PROTEIN 4"/>
    <property type="match status" value="1"/>
</dbReference>
<dbReference type="InterPro" id="IPR012337">
    <property type="entry name" value="RNaseH-like_sf"/>
</dbReference>
<keyword evidence="5" id="KW-0539">Nucleus</keyword>
<sequence>MIPEYSCYASEEEDNPERFEESEDNDLFLQFHRSQNIKGNEIARYLSQPVISPNALNNGALGWWKNHESDYPTLSKMARDFLTAAGAGVPVERLFSSGSTLLTPKRQKMSPSTIQECARIYLSVSVCYVIFQIVLLRSSPAHLSEKVFPATLTCMYAICTVTGAEWGADMASIQLMNLIYKTGGTEELAMIFLLILFPCQPPFLGWVILPECDCTRSSCSPNPFFFLIVKAALILAEFAQIFRHLVNGSHYAMYVVIAGILHLWEESAKIVGSPRFTRRYRKLQILEVVLNFAIRDKVFPTFLVSCPSMQILATFVCIKYHDGMAGTHLIFLALLSLDTEVLNVIYCTAAGVVYEKSETYLKGLKGLVRGKEERKMLKSYTPLRVRFGSNFMDRLTPLVIQQFCAIQTMNLLLLR</sequence>
<feature type="domain" description="HAT C-terminal dimerisation" evidence="8">
    <location>
        <begin position="41"/>
        <end position="117"/>
    </location>
</feature>
<keyword evidence="2" id="KW-0479">Metal-binding</keyword>
<feature type="region of interest" description="Disordered" evidence="6">
    <location>
        <begin position="1"/>
        <end position="21"/>
    </location>
</feature>
<feature type="transmembrane region" description="Helical" evidence="7">
    <location>
        <begin position="148"/>
        <end position="168"/>
    </location>
</feature>
<dbReference type="PANTHER" id="PTHR46481:SF10">
    <property type="entry name" value="ZINC FINGER BED DOMAIN-CONTAINING PROTEIN 39"/>
    <property type="match status" value="1"/>
</dbReference>
<comment type="caution">
    <text evidence="9">The sequence shown here is derived from an EMBL/GenBank/DDBJ whole genome shotgun (WGS) entry which is preliminary data.</text>
</comment>
<dbReference type="GO" id="GO:0046983">
    <property type="term" value="F:protein dimerization activity"/>
    <property type="evidence" value="ECO:0007669"/>
    <property type="project" value="InterPro"/>
</dbReference>
<gene>
    <name evidence="9" type="ORF">Fcan01_24974</name>
</gene>
<keyword evidence="10" id="KW-1185">Reference proteome</keyword>
<evidence type="ECO:0000256" key="2">
    <source>
        <dbReference type="ARBA" id="ARBA00022723"/>
    </source>
</evidence>
<feature type="transmembrane region" description="Helical" evidence="7">
    <location>
        <begin position="118"/>
        <end position="136"/>
    </location>
</feature>
<keyword evidence="3" id="KW-0863">Zinc-finger</keyword>
<reference evidence="9 10" key="1">
    <citation type="submission" date="2015-12" db="EMBL/GenBank/DDBJ databases">
        <title>The genome of Folsomia candida.</title>
        <authorList>
            <person name="Faddeeva A."/>
            <person name="Derks M.F."/>
            <person name="Anvar Y."/>
            <person name="Smit S."/>
            <person name="Van Straalen N."/>
            <person name="Roelofs D."/>
        </authorList>
    </citation>
    <scope>NUCLEOTIDE SEQUENCE [LARGE SCALE GENOMIC DNA]</scope>
    <source>
        <strain evidence="9 10">VU population</strain>
        <tissue evidence="9">Whole body</tissue>
    </source>
</reference>
<evidence type="ECO:0000313" key="10">
    <source>
        <dbReference type="Proteomes" id="UP000198287"/>
    </source>
</evidence>
<dbReference type="GO" id="GO:0008270">
    <property type="term" value="F:zinc ion binding"/>
    <property type="evidence" value="ECO:0007669"/>
    <property type="project" value="UniProtKB-KW"/>
</dbReference>
<keyword evidence="7" id="KW-0812">Transmembrane</keyword>
<name>A0A226D5A9_FOLCA</name>
<dbReference type="GO" id="GO:0005634">
    <property type="term" value="C:nucleus"/>
    <property type="evidence" value="ECO:0007669"/>
    <property type="project" value="UniProtKB-SubCell"/>
</dbReference>
<evidence type="ECO:0000256" key="4">
    <source>
        <dbReference type="ARBA" id="ARBA00022833"/>
    </source>
</evidence>
<evidence type="ECO:0000256" key="3">
    <source>
        <dbReference type="ARBA" id="ARBA00022771"/>
    </source>
</evidence>
<dbReference type="EMBL" id="LNIX01000034">
    <property type="protein sequence ID" value="OXA40373.1"/>
    <property type="molecule type" value="Genomic_DNA"/>
</dbReference>
<evidence type="ECO:0000256" key="6">
    <source>
        <dbReference type="SAM" id="MobiDB-lite"/>
    </source>
</evidence>
<dbReference type="InterPro" id="IPR052035">
    <property type="entry name" value="ZnF_BED_domain_contain"/>
</dbReference>
<proteinExistence type="predicted"/>
<evidence type="ECO:0000256" key="7">
    <source>
        <dbReference type="SAM" id="Phobius"/>
    </source>
</evidence>
<feature type="compositionally biased region" description="Acidic residues" evidence="6">
    <location>
        <begin position="10"/>
        <end position="21"/>
    </location>
</feature>
<dbReference type="AlphaFoldDB" id="A0A226D5A9"/>
<organism evidence="9 10">
    <name type="scientific">Folsomia candida</name>
    <name type="common">Springtail</name>
    <dbReference type="NCBI Taxonomy" id="158441"/>
    <lineage>
        <taxon>Eukaryota</taxon>
        <taxon>Metazoa</taxon>
        <taxon>Ecdysozoa</taxon>
        <taxon>Arthropoda</taxon>
        <taxon>Hexapoda</taxon>
        <taxon>Collembola</taxon>
        <taxon>Entomobryomorpha</taxon>
        <taxon>Isotomoidea</taxon>
        <taxon>Isotomidae</taxon>
        <taxon>Proisotominae</taxon>
        <taxon>Folsomia</taxon>
    </lineage>
</organism>
<accession>A0A226D5A9</accession>
<feature type="transmembrane region" description="Helical" evidence="7">
    <location>
        <begin position="221"/>
        <end position="239"/>
    </location>
</feature>
<protein>
    <submittedName>
        <fullName evidence="9">Putative AC9 transposase</fullName>
    </submittedName>
</protein>
<evidence type="ECO:0000259" key="8">
    <source>
        <dbReference type="Pfam" id="PF05699"/>
    </source>
</evidence>
<keyword evidence="7" id="KW-0472">Membrane</keyword>
<evidence type="ECO:0000256" key="5">
    <source>
        <dbReference type="ARBA" id="ARBA00023242"/>
    </source>
</evidence>
<dbReference type="SUPFAM" id="SSF53098">
    <property type="entry name" value="Ribonuclease H-like"/>
    <property type="match status" value="1"/>
</dbReference>
<keyword evidence="4" id="KW-0862">Zinc</keyword>
<dbReference type="Pfam" id="PF05699">
    <property type="entry name" value="Dimer_Tnp_hAT"/>
    <property type="match status" value="1"/>
</dbReference>
<dbReference type="Proteomes" id="UP000198287">
    <property type="component" value="Unassembled WGS sequence"/>
</dbReference>
<comment type="subcellular location">
    <subcellularLocation>
        <location evidence="1">Nucleus</location>
    </subcellularLocation>
</comment>
<evidence type="ECO:0000313" key="9">
    <source>
        <dbReference type="EMBL" id="OXA40373.1"/>
    </source>
</evidence>
<evidence type="ECO:0000256" key="1">
    <source>
        <dbReference type="ARBA" id="ARBA00004123"/>
    </source>
</evidence>
<keyword evidence="7" id="KW-1133">Transmembrane helix</keyword>
<dbReference type="InterPro" id="IPR008906">
    <property type="entry name" value="HATC_C_dom"/>
</dbReference>
<feature type="transmembrane region" description="Helical" evidence="7">
    <location>
        <begin position="188"/>
        <end position="209"/>
    </location>
</feature>